<feature type="compositionally biased region" description="Polar residues" evidence="1">
    <location>
        <begin position="173"/>
        <end position="184"/>
    </location>
</feature>
<feature type="region of interest" description="Disordered" evidence="1">
    <location>
        <begin position="84"/>
        <end position="110"/>
    </location>
</feature>
<proteinExistence type="predicted"/>
<organism evidence="2 3">
    <name type="scientific">Phyllosticta citriasiana</name>
    <dbReference type="NCBI Taxonomy" id="595635"/>
    <lineage>
        <taxon>Eukaryota</taxon>
        <taxon>Fungi</taxon>
        <taxon>Dikarya</taxon>
        <taxon>Ascomycota</taxon>
        <taxon>Pezizomycotina</taxon>
        <taxon>Dothideomycetes</taxon>
        <taxon>Dothideomycetes incertae sedis</taxon>
        <taxon>Botryosphaeriales</taxon>
        <taxon>Phyllostictaceae</taxon>
        <taxon>Phyllosticta</taxon>
    </lineage>
</organism>
<keyword evidence="3" id="KW-1185">Reference proteome</keyword>
<gene>
    <name evidence="2" type="ORF">IWZ03DRAFT_362806</name>
</gene>
<feature type="compositionally biased region" description="Polar residues" evidence="1">
    <location>
        <begin position="134"/>
        <end position="152"/>
    </location>
</feature>
<reference evidence="2 3" key="1">
    <citation type="submission" date="2024-04" db="EMBL/GenBank/DDBJ databases">
        <title>Phyllosticta paracitricarpa is synonymous to the EU quarantine fungus P. citricarpa based on phylogenomic analyses.</title>
        <authorList>
            <consortium name="Lawrence Berkeley National Laboratory"/>
            <person name="Van Ingen-Buijs V.A."/>
            <person name="Van Westerhoven A.C."/>
            <person name="Haridas S."/>
            <person name="Skiadas P."/>
            <person name="Martin F."/>
            <person name="Groenewald J.Z."/>
            <person name="Crous P.W."/>
            <person name="Seidl M.F."/>
        </authorList>
    </citation>
    <scope>NUCLEOTIDE SEQUENCE [LARGE SCALE GENOMIC DNA]</scope>
    <source>
        <strain evidence="2 3">CBS 123371</strain>
    </source>
</reference>
<feature type="region of interest" description="Disordered" evidence="1">
    <location>
        <begin position="134"/>
        <end position="184"/>
    </location>
</feature>
<dbReference type="Proteomes" id="UP001363622">
    <property type="component" value="Unassembled WGS sequence"/>
</dbReference>
<evidence type="ECO:0000313" key="3">
    <source>
        <dbReference type="Proteomes" id="UP001363622"/>
    </source>
</evidence>
<accession>A0ABR1KB59</accession>
<sequence>MSNAVIAGQTAGDLAVYKEFCILYVYFVVLKIEYVSDALDHFRLKPVLMADGHLEDALVTVCDKVPGVGKLILDELEAIKARAASEQDKVPTENNDSLSKSLKEDKLTSKQEKALNESMEWVLKMCKEEELATTQEKVATGKRSPTLQSLNESRLKRDPGSAEDHEQSKVSENEQQQIQSRSNGLQGICLQTQGSASNWNSWKYAS</sequence>
<protein>
    <submittedName>
        <fullName evidence="2">Uncharacterized protein</fullName>
    </submittedName>
</protein>
<feature type="compositionally biased region" description="Basic and acidic residues" evidence="1">
    <location>
        <begin position="101"/>
        <end position="110"/>
    </location>
</feature>
<dbReference type="EMBL" id="JBBPHU010000012">
    <property type="protein sequence ID" value="KAK7511422.1"/>
    <property type="molecule type" value="Genomic_DNA"/>
</dbReference>
<name>A0ABR1KB59_9PEZI</name>
<evidence type="ECO:0000313" key="2">
    <source>
        <dbReference type="EMBL" id="KAK7511422.1"/>
    </source>
</evidence>
<evidence type="ECO:0000256" key="1">
    <source>
        <dbReference type="SAM" id="MobiDB-lite"/>
    </source>
</evidence>
<feature type="compositionally biased region" description="Basic and acidic residues" evidence="1">
    <location>
        <begin position="153"/>
        <end position="172"/>
    </location>
</feature>
<comment type="caution">
    <text evidence="2">The sequence shown here is derived from an EMBL/GenBank/DDBJ whole genome shotgun (WGS) entry which is preliminary data.</text>
</comment>